<evidence type="ECO:0000256" key="4">
    <source>
        <dbReference type="PIRNR" id="PIRNR006181"/>
    </source>
</evidence>
<dbReference type="InterPro" id="IPR036754">
    <property type="entry name" value="YbaK/aa-tRNA-synt-asso_dom_sf"/>
</dbReference>
<evidence type="ECO:0000256" key="3">
    <source>
        <dbReference type="ARBA" id="ARBA00023239"/>
    </source>
</evidence>
<dbReference type="PANTHER" id="PTHR30411:SF0">
    <property type="entry name" value="CYS-TRNA(PRO)_CYS-TRNA(CYS) DEACYLASE YBAK"/>
    <property type="match status" value="1"/>
</dbReference>
<dbReference type="Gene3D" id="3.90.960.10">
    <property type="entry name" value="YbaK/aminoacyl-tRNA synthetase-associated domain"/>
    <property type="match status" value="1"/>
</dbReference>
<dbReference type="EC" id="4.2.-.-" evidence="4"/>
<dbReference type="PIRSF" id="PIRSF006181">
    <property type="entry name" value="EbsC_YbaK"/>
    <property type="match status" value="1"/>
</dbReference>
<evidence type="ECO:0000259" key="5">
    <source>
        <dbReference type="Pfam" id="PF04073"/>
    </source>
</evidence>
<dbReference type="InterPro" id="IPR004369">
    <property type="entry name" value="Prolyl-tRNA_editing_YbaK/EbsC"/>
</dbReference>
<sequence>MKTNACRVLDQLGIAYRTQEYAVDPNDLAATTVAAKIGMPVEQVYKTLLCHMASGEYVFAVIAGDAELDLKKLAAAAGEKKAELAPLKQLEPLTGYIRGGCTALAAKREFPVYADELMELHEVISVSAGVRGMQMLLAPADYLRATHATVADLTKATLGSAAA</sequence>
<dbReference type="PANTHER" id="PTHR30411">
    <property type="entry name" value="CYTOPLASMIC PROTEIN"/>
    <property type="match status" value="1"/>
</dbReference>
<proteinExistence type="inferred from homology"/>
<feature type="domain" description="YbaK/aminoacyl-tRNA synthetase-associated" evidence="5">
    <location>
        <begin position="30"/>
        <end position="144"/>
    </location>
</feature>
<keyword evidence="2 4" id="KW-0648">Protein biosynthesis</keyword>
<organism evidence="6 7">
    <name type="scientific">Terriglobus aquaticus</name>
    <dbReference type="NCBI Taxonomy" id="940139"/>
    <lineage>
        <taxon>Bacteria</taxon>
        <taxon>Pseudomonadati</taxon>
        <taxon>Acidobacteriota</taxon>
        <taxon>Terriglobia</taxon>
        <taxon>Terriglobales</taxon>
        <taxon>Acidobacteriaceae</taxon>
        <taxon>Terriglobus</taxon>
    </lineage>
</organism>
<evidence type="ECO:0000313" key="6">
    <source>
        <dbReference type="EMBL" id="MFN2975478.1"/>
    </source>
</evidence>
<comment type="similarity">
    <text evidence="1 4">Belongs to the prolyl-tRNA editing family. YbaK/EbsC subfamily.</text>
</comment>
<accession>A0ABW9KIU4</accession>
<dbReference type="SUPFAM" id="SSF55826">
    <property type="entry name" value="YbaK/ProRS associated domain"/>
    <property type="match status" value="1"/>
</dbReference>
<reference evidence="6 7" key="1">
    <citation type="submission" date="2024-12" db="EMBL/GenBank/DDBJ databases">
        <authorList>
            <person name="Lee Y."/>
        </authorList>
    </citation>
    <scope>NUCLEOTIDE SEQUENCE [LARGE SCALE GENOMIC DNA]</scope>
    <source>
        <strain evidence="6 7">03SUJ4</strain>
    </source>
</reference>
<comment type="caution">
    <text evidence="6">The sequence shown here is derived from an EMBL/GenBank/DDBJ whole genome shotgun (WGS) entry which is preliminary data.</text>
</comment>
<dbReference type="EMBL" id="JBJYXY010000001">
    <property type="protein sequence ID" value="MFN2975478.1"/>
    <property type="molecule type" value="Genomic_DNA"/>
</dbReference>
<dbReference type="InterPro" id="IPR007214">
    <property type="entry name" value="YbaK/aa-tRNA-synth-assoc-dom"/>
</dbReference>
<evidence type="ECO:0000256" key="1">
    <source>
        <dbReference type="ARBA" id="ARBA00009798"/>
    </source>
</evidence>
<evidence type="ECO:0000313" key="7">
    <source>
        <dbReference type="Proteomes" id="UP001634747"/>
    </source>
</evidence>
<protein>
    <recommendedName>
        <fullName evidence="4">Cys-tRNA(Pro)/Cys-tRNA(Cys) deacylase</fullName>
        <ecNumber evidence="4">4.2.-.-</ecNumber>
    </recommendedName>
</protein>
<dbReference type="NCBIfam" id="TIGR00011">
    <property type="entry name" value="YbaK_EbsC"/>
    <property type="match status" value="1"/>
</dbReference>
<keyword evidence="3 4" id="KW-0456">Lyase</keyword>
<name>A0ABW9KIU4_9BACT</name>
<dbReference type="CDD" id="cd00002">
    <property type="entry name" value="YbaK_deacylase"/>
    <property type="match status" value="1"/>
</dbReference>
<dbReference type="Proteomes" id="UP001634747">
    <property type="component" value="Unassembled WGS sequence"/>
</dbReference>
<dbReference type="Pfam" id="PF04073">
    <property type="entry name" value="tRNA_edit"/>
    <property type="match status" value="1"/>
</dbReference>
<keyword evidence="7" id="KW-1185">Reference proteome</keyword>
<gene>
    <name evidence="6" type="primary">ybaK</name>
    <name evidence="6" type="ORF">ACK2TP_06865</name>
</gene>
<evidence type="ECO:0000256" key="2">
    <source>
        <dbReference type="ARBA" id="ARBA00022917"/>
    </source>
</evidence>
<dbReference type="RefSeq" id="WP_263412998.1">
    <property type="nucleotide sequence ID" value="NZ_BAABBH010000001.1"/>
</dbReference>